<evidence type="ECO:0000256" key="5">
    <source>
        <dbReference type="ARBA" id="ARBA00022825"/>
    </source>
</evidence>
<feature type="active site" description="Charge relay system" evidence="6">
    <location>
        <position position="135"/>
    </location>
</feature>
<evidence type="ECO:0000313" key="11">
    <source>
        <dbReference type="Proteomes" id="UP001597480"/>
    </source>
</evidence>
<feature type="domain" description="Peptidase S8/S53" evidence="8">
    <location>
        <begin position="161"/>
        <end position="400"/>
    </location>
</feature>
<protein>
    <submittedName>
        <fullName evidence="10">S8 family serine peptidase</fullName>
    </submittedName>
</protein>
<dbReference type="InterPro" id="IPR008979">
    <property type="entry name" value="Galactose-bd-like_sf"/>
</dbReference>
<evidence type="ECO:0000256" key="6">
    <source>
        <dbReference type="PROSITE-ProRule" id="PRU01240"/>
    </source>
</evidence>
<proteinExistence type="inferred from homology"/>
<evidence type="ECO:0000256" key="1">
    <source>
        <dbReference type="ARBA" id="ARBA00011073"/>
    </source>
</evidence>
<keyword evidence="4 6" id="KW-0378">Hydrolase</keyword>
<dbReference type="Proteomes" id="UP001597480">
    <property type="component" value="Unassembled WGS sequence"/>
</dbReference>
<reference evidence="11" key="1">
    <citation type="journal article" date="2019" name="Int. J. Syst. Evol. Microbiol.">
        <title>The Global Catalogue of Microorganisms (GCM) 10K type strain sequencing project: providing services to taxonomists for standard genome sequencing and annotation.</title>
        <authorList>
            <consortium name="The Broad Institute Genomics Platform"/>
            <consortium name="The Broad Institute Genome Sequencing Center for Infectious Disease"/>
            <person name="Wu L."/>
            <person name="Ma J."/>
        </authorList>
    </citation>
    <scope>NUCLEOTIDE SEQUENCE [LARGE SCALE GENOMIC DNA]</scope>
    <source>
        <strain evidence="11">KCTC 42107</strain>
    </source>
</reference>
<dbReference type="EMBL" id="JBHUMD010000027">
    <property type="protein sequence ID" value="MFD2603090.1"/>
    <property type="molecule type" value="Genomic_DNA"/>
</dbReference>
<keyword evidence="3 7" id="KW-0732">Signal</keyword>
<dbReference type="PANTHER" id="PTHR43399">
    <property type="entry name" value="SUBTILISIN-RELATED"/>
    <property type="match status" value="1"/>
</dbReference>
<evidence type="ECO:0000256" key="4">
    <source>
        <dbReference type="ARBA" id="ARBA00022801"/>
    </source>
</evidence>
<keyword evidence="5 6" id="KW-0720">Serine protease</keyword>
<dbReference type="PANTHER" id="PTHR43399:SF4">
    <property type="entry name" value="CELL WALL-ASSOCIATED PROTEASE"/>
    <property type="match status" value="1"/>
</dbReference>
<dbReference type="CDD" id="cd04842">
    <property type="entry name" value="Peptidases_S8_Kp43_protease"/>
    <property type="match status" value="1"/>
</dbReference>
<feature type="signal peptide" evidence="7">
    <location>
        <begin position="1"/>
        <end position="23"/>
    </location>
</feature>
<dbReference type="PROSITE" id="PS00138">
    <property type="entry name" value="SUBTILASE_SER"/>
    <property type="match status" value="1"/>
</dbReference>
<feature type="domain" description="Secretion system C-terminal sorting" evidence="9">
    <location>
        <begin position="572"/>
        <end position="644"/>
    </location>
</feature>
<dbReference type="SUPFAM" id="SSF49785">
    <property type="entry name" value="Galactose-binding domain-like"/>
    <property type="match status" value="1"/>
</dbReference>
<sequence length="645" mass="69166">MKKNTVKLFVLALALGGGLIATAQNRKLESEDFKPNQAALKGLSEKYRARYEKELAEALRLAEVNNWPVEEHTKEGGYRKLTAVDASGNPVYTETYNAGSAITSRVNELHPGGSSNLGLTGKFEDGTYMQLGIWDGEYPLLNHQEFLSPDGQRFESGDGPPSASAAHPTHVLGTMIATGVNPQAQGMAYEATGKVFNFNLDFAEMAANAATLILSNHSYGIPELQRGVYTDYAKEVDEIMFFSRRYQPVIAAGNEGNGVSYNRMGDRGIAKNAVTVAAIYELDHVTTTVPAISDFSSFGPTSDNRIKPDISAKGVAVFSSLNSSSSAYGNLQGTSMACPGVTGAFALIQQYYAEKHTPEGMGPGIENKAFMLSSSLRALMAHTALEAGDNPGPDAKFGWGVLDARKMADVITNEGVSSAIIQLTLRPGEEHTYEVQALGGEPLIATLAWTDPAPVMPSSGIDSTPQVNDLDIKIEKGTSEFFPWKLGATPSSPAIKGDNSKDNIEKVEVENASGTYTIRISHKGNTLVNPAPPPSFDDPNPVTEPLQIYSLVITGFDATLANEEFVQETFSVWPNPAQGHLNISMASDVEVGAKATIYDIQGRVVLKSAISSANTELNIENLSSGIYMVNVENGKTNTTKKFIVK</sequence>
<dbReference type="InterPro" id="IPR000209">
    <property type="entry name" value="Peptidase_S8/S53_dom"/>
</dbReference>
<comment type="caution">
    <text evidence="10">The sequence shown here is derived from an EMBL/GenBank/DDBJ whole genome shotgun (WGS) entry which is preliminary data.</text>
</comment>
<dbReference type="RefSeq" id="WP_379821703.1">
    <property type="nucleotide sequence ID" value="NZ_JBHUMD010000027.1"/>
</dbReference>
<accession>A0ABW5NXL2</accession>
<dbReference type="SUPFAM" id="SSF52743">
    <property type="entry name" value="Subtilisin-like"/>
    <property type="match status" value="1"/>
</dbReference>
<dbReference type="PROSITE" id="PS51892">
    <property type="entry name" value="SUBTILASE"/>
    <property type="match status" value="1"/>
</dbReference>
<evidence type="ECO:0000259" key="9">
    <source>
        <dbReference type="Pfam" id="PF18962"/>
    </source>
</evidence>
<dbReference type="Gene3D" id="2.60.120.380">
    <property type="match status" value="1"/>
</dbReference>
<dbReference type="Pfam" id="PF18962">
    <property type="entry name" value="Por_Secre_tail"/>
    <property type="match status" value="1"/>
</dbReference>
<keyword evidence="11" id="KW-1185">Reference proteome</keyword>
<organism evidence="10 11">
    <name type="scientific">Flavobacterium suzhouense</name>
    <dbReference type="NCBI Taxonomy" id="1529638"/>
    <lineage>
        <taxon>Bacteria</taxon>
        <taxon>Pseudomonadati</taxon>
        <taxon>Bacteroidota</taxon>
        <taxon>Flavobacteriia</taxon>
        <taxon>Flavobacteriales</taxon>
        <taxon>Flavobacteriaceae</taxon>
        <taxon>Flavobacterium</taxon>
    </lineage>
</organism>
<evidence type="ECO:0000256" key="2">
    <source>
        <dbReference type="ARBA" id="ARBA00022670"/>
    </source>
</evidence>
<dbReference type="InterPro" id="IPR034058">
    <property type="entry name" value="TagA/B/C/D_pept_dom"/>
</dbReference>
<keyword evidence="2 6" id="KW-0645">Protease</keyword>
<dbReference type="InterPro" id="IPR036852">
    <property type="entry name" value="Peptidase_S8/S53_dom_sf"/>
</dbReference>
<dbReference type="InterPro" id="IPR026444">
    <property type="entry name" value="Secre_tail"/>
</dbReference>
<dbReference type="InterPro" id="IPR051048">
    <property type="entry name" value="Peptidase_S8/S53_subtilisin"/>
</dbReference>
<gene>
    <name evidence="10" type="ORF">ACFSR3_13575</name>
</gene>
<evidence type="ECO:0000259" key="8">
    <source>
        <dbReference type="Pfam" id="PF00082"/>
    </source>
</evidence>
<feature type="active site" description="Charge relay system" evidence="6">
    <location>
        <position position="335"/>
    </location>
</feature>
<evidence type="ECO:0000256" key="3">
    <source>
        <dbReference type="ARBA" id="ARBA00022729"/>
    </source>
</evidence>
<dbReference type="Pfam" id="PF00082">
    <property type="entry name" value="Peptidase_S8"/>
    <property type="match status" value="1"/>
</dbReference>
<comment type="similarity">
    <text evidence="1 6">Belongs to the peptidase S8 family.</text>
</comment>
<evidence type="ECO:0000256" key="7">
    <source>
        <dbReference type="SAM" id="SignalP"/>
    </source>
</evidence>
<feature type="active site" description="Charge relay system" evidence="6">
    <location>
        <position position="167"/>
    </location>
</feature>
<dbReference type="InterPro" id="IPR023828">
    <property type="entry name" value="Peptidase_S8_Ser-AS"/>
</dbReference>
<feature type="chain" id="PRO_5045930135" evidence="7">
    <location>
        <begin position="24"/>
        <end position="645"/>
    </location>
</feature>
<dbReference type="NCBIfam" id="TIGR04183">
    <property type="entry name" value="Por_Secre_tail"/>
    <property type="match status" value="1"/>
</dbReference>
<dbReference type="Gene3D" id="3.40.50.200">
    <property type="entry name" value="Peptidase S8/S53 domain"/>
    <property type="match status" value="1"/>
</dbReference>
<evidence type="ECO:0000313" key="10">
    <source>
        <dbReference type="EMBL" id="MFD2603090.1"/>
    </source>
</evidence>
<name>A0ABW5NXL2_9FLAO</name>